<dbReference type="Gene3D" id="3.40.50.300">
    <property type="entry name" value="P-loop containing nucleotide triphosphate hydrolases"/>
    <property type="match status" value="1"/>
</dbReference>
<evidence type="ECO:0000256" key="3">
    <source>
        <dbReference type="ARBA" id="ARBA00023134"/>
    </source>
</evidence>
<feature type="binding site" evidence="5">
    <location>
        <begin position="64"/>
        <end position="67"/>
    </location>
    <ligand>
        <name>GTP</name>
        <dbReference type="ChEBI" id="CHEBI:37565"/>
    </ligand>
</feature>
<dbReference type="EMBL" id="DVNM01000026">
    <property type="protein sequence ID" value="HIU69239.1"/>
    <property type="molecule type" value="Genomic_DNA"/>
</dbReference>
<dbReference type="PANTHER" id="PTHR45782">
    <property type="entry name" value="MITOCHONDRIAL RIBOSOME-ASSOCIATED GTPASE 1"/>
    <property type="match status" value="1"/>
</dbReference>
<protein>
    <recommendedName>
        <fullName evidence="1 4">Ribosome biogenesis GTPase A</fullName>
    </recommendedName>
</protein>
<dbReference type="InterPro" id="IPR016478">
    <property type="entry name" value="GTPase_MTG1"/>
</dbReference>
<keyword evidence="2 4" id="KW-0547">Nucleotide-binding</keyword>
<sequence length="288" mass="32042">MRDFQKQNVQWFPGHMAKTRRQLQECLRLVDGVVEIVDARIPSSSRNPEIDTLLGGKPRILVMNKCDLADEQTSAKWASYYKSKGMSVLLADCKSGRGVNRFAQVVRSALAETIARYNEKGMTGRPLRLMVVGIPNVGKSSLINRLAGSSRAKVADKAGVTRQNQWFVVGGGIELLDTPGVLWPKFDDPAVGDKLAFTGAVKDEITDRETLACRFLEVLCQAAPEALGERYHIADYLDLPGWQILEMIGRKRGFILRGGEIDYERASVILFDEYRAGKLGRITLDVLQ</sequence>
<dbReference type="GO" id="GO:0006412">
    <property type="term" value="P:translation"/>
    <property type="evidence" value="ECO:0007669"/>
    <property type="project" value="TreeGrafter"/>
</dbReference>
<dbReference type="InterPro" id="IPR023179">
    <property type="entry name" value="GTP-bd_ortho_bundle_sf"/>
</dbReference>
<gene>
    <name evidence="7" type="primary">ylqF</name>
    <name evidence="7" type="ORF">IAD23_04700</name>
</gene>
<comment type="subcellular location">
    <subcellularLocation>
        <location evidence="4">Cytoplasm</location>
    </subcellularLocation>
</comment>
<reference evidence="7" key="2">
    <citation type="journal article" date="2021" name="PeerJ">
        <title>Extensive microbial diversity within the chicken gut microbiome revealed by metagenomics and culture.</title>
        <authorList>
            <person name="Gilroy R."/>
            <person name="Ravi A."/>
            <person name="Getino M."/>
            <person name="Pursley I."/>
            <person name="Horton D.L."/>
            <person name="Alikhan N.F."/>
            <person name="Baker D."/>
            <person name="Gharbi K."/>
            <person name="Hall N."/>
            <person name="Watson M."/>
            <person name="Adriaenssens E.M."/>
            <person name="Foster-Nyarko E."/>
            <person name="Jarju S."/>
            <person name="Secka A."/>
            <person name="Antonio M."/>
            <person name="Oren A."/>
            <person name="Chaudhuri R.R."/>
            <person name="La Ragione R."/>
            <person name="Hildebrand F."/>
            <person name="Pallen M.J."/>
        </authorList>
    </citation>
    <scope>NUCLEOTIDE SEQUENCE</scope>
    <source>
        <strain evidence="7">CHK176-6737</strain>
    </source>
</reference>
<evidence type="ECO:0000313" key="7">
    <source>
        <dbReference type="EMBL" id="HIU69239.1"/>
    </source>
</evidence>
<feature type="binding site" evidence="5">
    <location>
        <begin position="136"/>
        <end position="141"/>
    </location>
    <ligand>
        <name>GTP</name>
        <dbReference type="ChEBI" id="CHEBI:37565"/>
    </ligand>
</feature>
<name>A0A9D1MV61_9FIRM</name>
<dbReference type="InterPro" id="IPR006073">
    <property type="entry name" value="GTP-bd"/>
</dbReference>
<evidence type="ECO:0000259" key="6">
    <source>
        <dbReference type="PROSITE" id="PS51721"/>
    </source>
</evidence>
<dbReference type="FunFam" id="3.40.50.300:FF:000590">
    <property type="entry name" value="Ribosome biogenesis GTPase A"/>
    <property type="match status" value="1"/>
</dbReference>
<comment type="similarity">
    <text evidence="4">Belongs to the TRAFAC class YlqF/YawG GTPase family. MTG1 subfamily.</text>
</comment>
<dbReference type="NCBIfam" id="TIGR03596">
    <property type="entry name" value="GTPase_YlqF"/>
    <property type="match status" value="1"/>
</dbReference>
<dbReference type="Gene3D" id="1.10.1580.10">
    <property type="match status" value="1"/>
</dbReference>
<comment type="function">
    <text evidence="4">Required for a late step of 50S ribosomal subunit assembly. Has GTPase activity.</text>
</comment>
<reference evidence="7" key="1">
    <citation type="submission" date="2020-10" db="EMBL/GenBank/DDBJ databases">
        <authorList>
            <person name="Gilroy R."/>
        </authorList>
    </citation>
    <scope>NUCLEOTIDE SEQUENCE</scope>
    <source>
        <strain evidence="7">CHK176-6737</strain>
    </source>
</reference>
<evidence type="ECO:0000256" key="5">
    <source>
        <dbReference type="PIRSR" id="PIRSR006230-1"/>
    </source>
</evidence>
<comment type="caution">
    <text evidence="7">The sequence shown here is derived from an EMBL/GenBank/DDBJ whole genome shotgun (WGS) entry which is preliminary data.</text>
</comment>
<dbReference type="InterPro" id="IPR027417">
    <property type="entry name" value="P-loop_NTPase"/>
</dbReference>
<dbReference type="SUPFAM" id="SSF52540">
    <property type="entry name" value="P-loop containing nucleoside triphosphate hydrolases"/>
    <property type="match status" value="1"/>
</dbReference>
<dbReference type="InterPro" id="IPR030378">
    <property type="entry name" value="G_CP_dom"/>
</dbReference>
<evidence type="ECO:0000256" key="4">
    <source>
        <dbReference type="PIRNR" id="PIRNR006230"/>
    </source>
</evidence>
<dbReference type="InterPro" id="IPR019991">
    <property type="entry name" value="GTP-bd_ribosome_bgen"/>
</dbReference>
<dbReference type="PROSITE" id="PS51721">
    <property type="entry name" value="G_CP"/>
    <property type="match status" value="1"/>
</dbReference>
<proteinExistence type="inferred from homology"/>
<evidence type="ECO:0000256" key="2">
    <source>
        <dbReference type="ARBA" id="ARBA00022741"/>
    </source>
</evidence>
<keyword evidence="3 4" id="KW-0342">GTP-binding</keyword>
<dbReference type="PANTHER" id="PTHR45782:SF4">
    <property type="entry name" value="MITOCHONDRIAL RIBOSOME-ASSOCIATED GTPASE 1"/>
    <property type="match status" value="1"/>
</dbReference>
<feature type="binding site" evidence="5">
    <location>
        <position position="180"/>
    </location>
    <ligand>
        <name>GTP</name>
        <dbReference type="ChEBI" id="CHEBI:37565"/>
    </ligand>
</feature>
<keyword evidence="4" id="KW-0963">Cytoplasm</keyword>
<dbReference type="GO" id="GO:0005737">
    <property type="term" value="C:cytoplasm"/>
    <property type="evidence" value="ECO:0007669"/>
    <property type="project" value="UniProtKB-SubCell"/>
</dbReference>
<evidence type="ECO:0000256" key="1">
    <source>
        <dbReference type="ARBA" id="ARBA00014898"/>
    </source>
</evidence>
<dbReference type="AlphaFoldDB" id="A0A9D1MV61"/>
<dbReference type="PIRSF" id="PIRSF006230">
    <property type="entry name" value="MG442"/>
    <property type="match status" value="1"/>
</dbReference>
<feature type="domain" description="CP-type G" evidence="6">
    <location>
        <begin position="20"/>
        <end position="184"/>
    </location>
</feature>
<organism evidence="7 8">
    <name type="scientific">Candidatus Scybalenecus merdavium</name>
    <dbReference type="NCBI Taxonomy" id="2840939"/>
    <lineage>
        <taxon>Bacteria</taxon>
        <taxon>Bacillati</taxon>
        <taxon>Bacillota</taxon>
        <taxon>Clostridia</taxon>
        <taxon>Eubacteriales</taxon>
        <taxon>Oscillospiraceae</taxon>
        <taxon>Oscillospiraceae incertae sedis</taxon>
        <taxon>Candidatus Scybalenecus</taxon>
    </lineage>
</organism>
<dbReference type="CDD" id="cd01856">
    <property type="entry name" value="YlqF"/>
    <property type="match status" value="1"/>
</dbReference>
<dbReference type="Pfam" id="PF01926">
    <property type="entry name" value="MMR_HSR1"/>
    <property type="match status" value="1"/>
</dbReference>
<dbReference type="Proteomes" id="UP000824125">
    <property type="component" value="Unassembled WGS sequence"/>
</dbReference>
<dbReference type="GO" id="GO:0005525">
    <property type="term" value="F:GTP binding"/>
    <property type="evidence" value="ECO:0007669"/>
    <property type="project" value="UniProtKB-KW"/>
</dbReference>
<accession>A0A9D1MV61</accession>
<evidence type="ECO:0000313" key="8">
    <source>
        <dbReference type="Proteomes" id="UP000824125"/>
    </source>
</evidence>
<dbReference type="GO" id="GO:0003924">
    <property type="term" value="F:GTPase activity"/>
    <property type="evidence" value="ECO:0007669"/>
    <property type="project" value="TreeGrafter"/>
</dbReference>